<reference evidence="16 17" key="1">
    <citation type="journal article" date="2017" name="PLoS Biol.">
        <title>The sea cucumber genome provides insights into morphological evolution and visceral regeneration.</title>
        <authorList>
            <person name="Zhang X."/>
            <person name="Sun L."/>
            <person name="Yuan J."/>
            <person name="Sun Y."/>
            <person name="Gao Y."/>
            <person name="Zhang L."/>
            <person name="Li S."/>
            <person name="Dai H."/>
            <person name="Hamel J.F."/>
            <person name="Liu C."/>
            <person name="Yu Y."/>
            <person name="Liu S."/>
            <person name="Lin W."/>
            <person name="Guo K."/>
            <person name="Jin S."/>
            <person name="Xu P."/>
            <person name="Storey K.B."/>
            <person name="Huan P."/>
            <person name="Zhang T."/>
            <person name="Zhou Y."/>
            <person name="Zhang J."/>
            <person name="Lin C."/>
            <person name="Li X."/>
            <person name="Xing L."/>
            <person name="Huo D."/>
            <person name="Sun M."/>
            <person name="Wang L."/>
            <person name="Mercier A."/>
            <person name="Li F."/>
            <person name="Yang H."/>
            <person name="Xiang J."/>
        </authorList>
    </citation>
    <scope>NUCLEOTIDE SEQUENCE [LARGE SCALE GENOMIC DNA]</scope>
    <source>
        <strain evidence="16">Shaxun</strain>
        <tissue evidence="16">Muscle</tissue>
    </source>
</reference>
<evidence type="ECO:0000313" key="16">
    <source>
        <dbReference type="EMBL" id="PIK57405.1"/>
    </source>
</evidence>
<keyword evidence="17" id="KW-1185">Reference proteome</keyword>
<accession>A0A2G8LB14</accession>
<dbReference type="Pfam" id="PF02806">
    <property type="entry name" value="Alpha-amylase_C"/>
    <property type="match status" value="1"/>
</dbReference>
<dbReference type="CDD" id="cd11317">
    <property type="entry name" value="AmyAc_bac_euk_AmyA"/>
    <property type="match status" value="1"/>
</dbReference>
<dbReference type="PANTHER" id="PTHR43447">
    <property type="entry name" value="ALPHA-AMYLASE"/>
    <property type="match status" value="1"/>
</dbReference>
<sequence length="430" mass="47803">MVHRCNNANVRIYVDAVVNHMAFFGGESVGGIPYDPGNLYYPTVPYTEEDFSAYYGLCNTTDYNIENTSSVNQLRDCNLLALKDLAQHEERVRGKISEYLNYMIDTGVAGFRFDAAKHMWPEDLGNIYGRLHDLSTDYFDAGSRAFIVHEVIDKGGDPVRATEYTDLGRVTEFNYGPFVAEAVRREIPFSDLETLGASGPWALLPSGKALAFLDNHDNQRGGDKEDQVTYKDARDYRMANAFMLAWPYGAVRLMSSYQFATSDDGPPTDLSGRILTPVTDDSEQCVNGWICEHRWPVIKKMVTFRNVVGDSPVTNWWDNGNNQIAFGRGEKGFLAINNEADEDLDTTLMTGLPEGDYCDVIMGEIDDEGKCTGPTIAVDEYGYAEFIIRYDDDNPMVAIHTDATVTGGVATRVVSCTVVCLSIFASLVVH</sequence>
<gene>
    <name evidence="16" type="ORF">BSL78_05671</name>
</gene>
<evidence type="ECO:0000256" key="9">
    <source>
        <dbReference type="ARBA" id="ARBA00023214"/>
    </source>
</evidence>
<dbReference type="GO" id="GO:0046872">
    <property type="term" value="F:metal ion binding"/>
    <property type="evidence" value="ECO:0007669"/>
    <property type="project" value="UniProtKB-KW"/>
</dbReference>
<dbReference type="Gene3D" id="2.60.40.1180">
    <property type="entry name" value="Golgi alpha-mannosidase II"/>
    <property type="match status" value="1"/>
</dbReference>
<dbReference type="SMART" id="SM00642">
    <property type="entry name" value="Aamy"/>
    <property type="match status" value="1"/>
</dbReference>
<evidence type="ECO:0000313" key="17">
    <source>
        <dbReference type="Proteomes" id="UP000230750"/>
    </source>
</evidence>
<keyword evidence="9" id="KW-0868">Chloride</keyword>
<dbReference type="Proteomes" id="UP000230750">
    <property type="component" value="Unassembled WGS sequence"/>
</dbReference>
<evidence type="ECO:0000259" key="15">
    <source>
        <dbReference type="SMART" id="SM00642"/>
    </source>
</evidence>
<dbReference type="PRINTS" id="PR00110">
    <property type="entry name" value="ALPHAAMYLASE"/>
</dbReference>
<dbReference type="GO" id="GO:0004556">
    <property type="term" value="F:alpha-amylase activity"/>
    <property type="evidence" value="ECO:0007669"/>
    <property type="project" value="UniProtKB-UniRule"/>
</dbReference>
<dbReference type="SUPFAM" id="SSF51011">
    <property type="entry name" value="Glycosyl hydrolase domain"/>
    <property type="match status" value="1"/>
</dbReference>
<dbReference type="InterPro" id="IPR006048">
    <property type="entry name" value="A-amylase/branching_C"/>
</dbReference>
<evidence type="ECO:0000256" key="6">
    <source>
        <dbReference type="ARBA" id="ARBA00022723"/>
    </source>
</evidence>
<name>A0A2G8LB14_STIJA</name>
<dbReference type="InterPro" id="IPR013780">
    <property type="entry name" value="Glyco_hydro_b"/>
</dbReference>
<evidence type="ECO:0000256" key="10">
    <source>
        <dbReference type="ARBA" id="ARBA00023277"/>
    </source>
</evidence>
<dbReference type="InterPro" id="IPR031319">
    <property type="entry name" value="A-amylase_C"/>
</dbReference>
<keyword evidence="11 13" id="KW-0326">Glycosidase</keyword>
<evidence type="ECO:0000256" key="13">
    <source>
        <dbReference type="RuleBase" id="RU361134"/>
    </source>
</evidence>
<comment type="caution">
    <text evidence="16">The sequence shown here is derived from an EMBL/GenBank/DDBJ whole genome shotgun (WGS) entry which is preliminary data.</text>
</comment>
<dbReference type="InterPro" id="IPR006046">
    <property type="entry name" value="Alpha_amylase"/>
</dbReference>
<evidence type="ECO:0000256" key="2">
    <source>
        <dbReference type="ARBA" id="ARBA00001913"/>
    </source>
</evidence>
<dbReference type="SMART" id="SM00632">
    <property type="entry name" value="Aamy_C"/>
    <property type="match status" value="1"/>
</dbReference>
<dbReference type="Pfam" id="PF00128">
    <property type="entry name" value="Alpha-amylase"/>
    <property type="match status" value="1"/>
</dbReference>
<dbReference type="EMBL" id="MRZV01000143">
    <property type="protein sequence ID" value="PIK57405.1"/>
    <property type="molecule type" value="Genomic_DNA"/>
</dbReference>
<evidence type="ECO:0000256" key="4">
    <source>
        <dbReference type="ARBA" id="ARBA00008061"/>
    </source>
</evidence>
<dbReference type="InterPro" id="IPR017853">
    <property type="entry name" value="GH"/>
</dbReference>
<evidence type="ECO:0000256" key="1">
    <source>
        <dbReference type="ARBA" id="ARBA00000548"/>
    </source>
</evidence>
<feature type="domain" description="Alpha-amylase C-terminal" evidence="14">
    <location>
        <begin position="314"/>
        <end position="404"/>
    </location>
</feature>
<comment type="similarity">
    <text evidence="4 12">Belongs to the glycosyl hydrolase 13 family.</text>
</comment>
<dbReference type="OrthoDB" id="550577at2759"/>
<dbReference type="AlphaFoldDB" id="A0A2G8LB14"/>
<evidence type="ECO:0000256" key="11">
    <source>
        <dbReference type="ARBA" id="ARBA00023295"/>
    </source>
</evidence>
<comment type="cofactor">
    <cofactor evidence="2">
        <name>Ca(2+)</name>
        <dbReference type="ChEBI" id="CHEBI:29108"/>
    </cofactor>
</comment>
<comment type="cofactor">
    <cofactor evidence="3">
        <name>chloride</name>
        <dbReference type="ChEBI" id="CHEBI:17996"/>
    </cofactor>
</comment>
<dbReference type="SUPFAM" id="SSF51445">
    <property type="entry name" value="(Trans)glycosidases"/>
    <property type="match status" value="1"/>
</dbReference>
<comment type="catalytic activity">
    <reaction evidence="1 13">
        <text>Endohydrolysis of (1-&gt;4)-alpha-D-glucosidic linkages in polysaccharides containing three or more (1-&gt;4)-alpha-linked D-glucose units.</text>
        <dbReference type="EC" id="3.2.1.1"/>
    </reaction>
</comment>
<evidence type="ECO:0000256" key="3">
    <source>
        <dbReference type="ARBA" id="ARBA00001923"/>
    </source>
</evidence>
<dbReference type="STRING" id="307972.A0A2G8LB14"/>
<evidence type="ECO:0000259" key="14">
    <source>
        <dbReference type="SMART" id="SM00632"/>
    </source>
</evidence>
<keyword evidence="8" id="KW-0106">Calcium</keyword>
<organism evidence="16 17">
    <name type="scientific">Stichopus japonicus</name>
    <name type="common">Sea cucumber</name>
    <dbReference type="NCBI Taxonomy" id="307972"/>
    <lineage>
        <taxon>Eukaryota</taxon>
        <taxon>Metazoa</taxon>
        <taxon>Echinodermata</taxon>
        <taxon>Eleutherozoa</taxon>
        <taxon>Echinozoa</taxon>
        <taxon>Holothuroidea</taxon>
        <taxon>Aspidochirotacea</taxon>
        <taxon>Aspidochirotida</taxon>
        <taxon>Stichopodidae</taxon>
        <taxon>Apostichopus</taxon>
    </lineage>
</organism>
<evidence type="ECO:0000256" key="5">
    <source>
        <dbReference type="ARBA" id="ARBA00012595"/>
    </source>
</evidence>
<feature type="domain" description="Glycosyl hydrolase family 13 catalytic" evidence="15">
    <location>
        <begin position="1"/>
        <end position="305"/>
    </location>
</feature>
<dbReference type="GO" id="GO:0005975">
    <property type="term" value="P:carbohydrate metabolic process"/>
    <property type="evidence" value="ECO:0007669"/>
    <property type="project" value="InterPro"/>
</dbReference>
<protein>
    <recommendedName>
        <fullName evidence="5 13">Alpha-amylase</fullName>
        <ecNumber evidence="5 13">3.2.1.1</ecNumber>
    </recommendedName>
</protein>
<keyword evidence="7 13" id="KW-0378">Hydrolase</keyword>
<dbReference type="Gene3D" id="3.20.20.80">
    <property type="entry name" value="Glycosidases"/>
    <property type="match status" value="1"/>
</dbReference>
<proteinExistence type="inferred from homology"/>
<evidence type="ECO:0000256" key="12">
    <source>
        <dbReference type="RuleBase" id="RU003615"/>
    </source>
</evidence>
<keyword evidence="10 13" id="KW-0119">Carbohydrate metabolism</keyword>
<evidence type="ECO:0000256" key="7">
    <source>
        <dbReference type="ARBA" id="ARBA00022801"/>
    </source>
</evidence>
<keyword evidence="6" id="KW-0479">Metal-binding</keyword>
<dbReference type="InterPro" id="IPR006047">
    <property type="entry name" value="GH13_cat_dom"/>
</dbReference>
<dbReference type="EC" id="3.2.1.1" evidence="5 13"/>
<evidence type="ECO:0000256" key="8">
    <source>
        <dbReference type="ARBA" id="ARBA00022837"/>
    </source>
</evidence>